<dbReference type="RefSeq" id="WP_190300619.1">
    <property type="nucleotide sequence ID" value="NZ_CP133461.1"/>
</dbReference>
<organism evidence="2 3">
    <name type="scientific">Geobacillus thermodenitrificans</name>
    <dbReference type="NCBI Taxonomy" id="33940"/>
    <lineage>
        <taxon>Bacteria</taxon>
        <taxon>Bacillati</taxon>
        <taxon>Bacillota</taxon>
        <taxon>Bacilli</taxon>
        <taxon>Bacillales</taxon>
        <taxon>Anoxybacillaceae</taxon>
        <taxon>Geobacillus</taxon>
    </lineage>
</organism>
<dbReference type="EMBL" id="CP133461">
    <property type="protein sequence ID" value="WMV77105.1"/>
    <property type="molecule type" value="Genomic_DNA"/>
</dbReference>
<dbReference type="Proteomes" id="UP001297580">
    <property type="component" value="Chromosome"/>
</dbReference>
<evidence type="ECO:0000313" key="3">
    <source>
        <dbReference type="Proteomes" id="UP001297580"/>
    </source>
</evidence>
<feature type="compositionally biased region" description="Basic and acidic residues" evidence="1">
    <location>
        <begin position="36"/>
        <end position="51"/>
    </location>
</feature>
<gene>
    <name evidence="2" type="ORF">HSX42_04820</name>
</gene>
<protein>
    <submittedName>
        <fullName evidence="2">Uncharacterized protein</fullName>
    </submittedName>
</protein>
<reference evidence="2 3" key="1">
    <citation type="submission" date="2023-08" db="EMBL/GenBank/DDBJ databases">
        <title>Complete genome sequence of Geobacillus thermodenitrificans K1041, a genetically tractable strain representative of the genus Geobacillus.</title>
        <authorList>
            <person name="Kani S."/>
            <person name="Suzuki H."/>
        </authorList>
    </citation>
    <scope>NUCLEOTIDE SEQUENCE [LARGE SCALE GENOMIC DNA]</scope>
    <source>
        <strain evidence="2 3">K1041</strain>
    </source>
</reference>
<feature type="region of interest" description="Disordered" evidence="1">
    <location>
        <begin position="36"/>
        <end position="59"/>
    </location>
</feature>
<keyword evidence="3" id="KW-1185">Reference proteome</keyword>
<name>A0ABY9QDX6_GEOTD</name>
<sequence length="59" mass="6971">MKIRNRWAATLTETNENIGRIAMNGEQYARYIDGDERKRHNGKENAWREDDNGPNFSCR</sequence>
<evidence type="ECO:0000256" key="1">
    <source>
        <dbReference type="SAM" id="MobiDB-lite"/>
    </source>
</evidence>
<accession>A0ABY9QDX6</accession>
<evidence type="ECO:0000313" key="2">
    <source>
        <dbReference type="EMBL" id="WMV77105.1"/>
    </source>
</evidence>
<proteinExistence type="predicted"/>